<sequence>MEPPIQTEYLRSGGAITLIRIVDGASAWISLVMRSPMPGNMVDPPERTMLQYKSLRMSTSHFMIV</sequence>
<reference evidence="1" key="2">
    <citation type="journal article" date="2023" name="Microbiol Resour">
        <title>Decontamination and Annotation of the Draft Genome Sequence of the Oomycete Lagenidium giganteum ARSEF 373.</title>
        <authorList>
            <person name="Morgan W.R."/>
            <person name="Tartar A."/>
        </authorList>
    </citation>
    <scope>NUCLEOTIDE SEQUENCE</scope>
    <source>
        <strain evidence="1">ARSEF 373</strain>
    </source>
</reference>
<name>A0AAV2Z150_9STRA</name>
<protein>
    <submittedName>
        <fullName evidence="1">Uncharacterized protein</fullName>
    </submittedName>
</protein>
<evidence type="ECO:0000313" key="1">
    <source>
        <dbReference type="EMBL" id="DAZ99128.1"/>
    </source>
</evidence>
<dbReference type="AlphaFoldDB" id="A0AAV2Z150"/>
<gene>
    <name evidence="1" type="ORF">N0F65_010212</name>
</gene>
<comment type="caution">
    <text evidence="1">The sequence shown here is derived from an EMBL/GenBank/DDBJ whole genome shotgun (WGS) entry which is preliminary data.</text>
</comment>
<accession>A0AAV2Z150</accession>
<reference evidence="1" key="1">
    <citation type="submission" date="2022-11" db="EMBL/GenBank/DDBJ databases">
        <authorList>
            <person name="Morgan W.R."/>
            <person name="Tartar A."/>
        </authorList>
    </citation>
    <scope>NUCLEOTIDE SEQUENCE</scope>
    <source>
        <strain evidence="1">ARSEF 373</strain>
    </source>
</reference>
<dbReference type="EMBL" id="DAKRPA010000089">
    <property type="protein sequence ID" value="DAZ99128.1"/>
    <property type="molecule type" value="Genomic_DNA"/>
</dbReference>
<proteinExistence type="predicted"/>
<organism evidence="1 2">
    <name type="scientific">Lagenidium giganteum</name>
    <dbReference type="NCBI Taxonomy" id="4803"/>
    <lineage>
        <taxon>Eukaryota</taxon>
        <taxon>Sar</taxon>
        <taxon>Stramenopiles</taxon>
        <taxon>Oomycota</taxon>
        <taxon>Peronosporomycetes</taxon>
        <taxon>Pythiales</taxon>
        <taxon>Pythiaceae</taxon>
    </lineage>
</organism>
<evidence type="ECO:0000313" key="2">
    <source>
        <dbReference type="Proteomes" id="UP001146120"/>
    </source>
</evidence>
<dbReference type="Proteomes" id="UP001146120">
    <property type="component" value="Unassembled WGS sequence"/>
</dbReference>
<keyword evidence="2" id="KW-1185">Reference proteome</keyword>